<comment type="caution">
    <text evidence="2">The sequence shown here is derived from an EMBL/GenBank/DDBJ whole genome shotgun (WGS) entry which is preliminary data.</text>
</comment>
<organism evidence="2 3">
    <name type="scientific">Amnimonas aquatica</name>
    <dbReference type="NCBI Taxonomy" id="2094561"/>
    <lineage>
        <taxon>Bacteria</taxon>
        <taxon>Pseudomonadati</taxon>
        <taxon>Pseudomonadota</taxon>
        <taxon>Gammaproteobacteria</taxon>
        <taxon>Moraxellales</taxon>
        <taxon>Moraxellaceae</taxon>
        <taxon>Amnimonas</taxon>
    </lineage>
</organism>
<name>A0A2P6ARA6_9GAMM</name>
<dbReference type="AlphaFoldDB" id="A0A2P6ARA6"/>
<feature type="domain" description="Pirin C-terminal" evidence="1">
    <location>
        <begin position="2"/>
        <end position="48"/>
    </location>
</feature>
<dbReference type="RefSeq" id="WP_277422159.1">
    <property type="nucleotide sequence ID" value="NZ_PTQZ01000211.1"/>
</dbReference>
<dbReference type="PANTHER" id="PTHR43594">
    <property type="entry name" value="QUERCETIN 2,3-DIOXYGENASE"/>
    <property type="match status" value="1"/>
</dbReference>
<dbReference type="InterPro" id="IPR011051">
    <property type="entry name" value="RmlC_Cupin_sf"/>
</dbReference>
<evidence type="ECO:0000259" key="1">
    <source>
        <dbReference type="Pfam" id="PF05726"/>
    </source>
</evidence>
<dbReference type="EMBL" id="PTQZ01000211">
    <property type="protein sequence ID" value="PQA36057.1"/>
    <property type="molecule type" value="Genomic_DNA"/>
</dbReference>
<evidence type="ECO:0000313" key="3">
    <source>
        <dbReference type="Proteomes" id="UP000243900"/>
    </source>
</evidence>
<reference evidence="3" key="1">
    <citation type="submission" date="2018-02" db="EMBL/GenBank/DDBJ databases">
        <title>Genome sequencing of Solimonas sp. HR-BB.</title>
        <authorList>
            <person name="Lee Y."/>
            <person name="Jeon C.O."/>
        </authorList>
    </citation>
    <scope>NUCLEOTIDE SEQUENCE [LARGE SCALE GENOMIC DNA]</scope>
    <source>
        <strain evidence="3">HR-E</strain>
    </source>
</reference>
<dbReference type="PANTHER" id="PTHR43594:SF1">
    <property type="entry name" value="QUERCETIN 2,3-DIOXYGENASE PA2418-RELATED"/>
    <property type="match status" value="1"/>
</dbReference>
<dbReference type="Proteomes" id="UP000243900">
    <property type="component" value="Unassembled WGS sequence"/>
</dbReference>
<dbReference type="SUPFAM" id="SSF51182">
    <property type="entry name" value="RmlC-like cupins"/>
    <property type="match status" value="1"/>
</dbReference>
<feature type="non-terminal residue" evidence="2">
    <location>
        <position position="1"/>
    </location>
</feature>
<dbReference type="InterPro" id="IPR014710">
    <property type="entry name" value="RmlC-like_jellyroll"/>
</dbReference>
<protein>
    <submittedName>
        <fullName evidence="2">Pirin family protein</fullName>
    </submittedName>
</protein>
<evidence type="ECO:0000313" key="2">
    <source>
        <dbReference type="EMBL" id="PQA36057.1"/>
    </source>
</evidence>
<dbReference type="Pfam" id="PF05726">
    <property type="entry name" value="Pirin_C"/>
    <property type="match status" value="1"/>
</dbReference>
<dbReference type="Gene3D" id="2.60.120.10">
    <property type="entry name" value="Jelly Rolls"/>
    <property type="match status" value="1"/>
</dbReference>
<accession>A0A2P6ARA6</accession>
<keyword evidence="3" id="KW-1185">Reference proteome</keyword>
<proteinExistence type="predicted"/>
<dbReference type="InterPro" id="IPR053186">
    <property type="entry name" value="QDO-related"/>
</dbReference>
<sequence length="55" mass="5812">AVTAMADCRCLVLTGAPIHEPVNGHGPFVMNSYDEILQAYEDVKQGRLGRGGVPG</sequence>
<gene>
    <name evidence="2" type="ORF">C5O18_07985</name>
</gene>
<dbReference type="InterPro" id="IPR008778">
    <property type="entry name" value="Pirin_C_dom"/>
</dbReference>